<dbReference type="RefSeq" id="WP_125943009.1">
    <property type="nucleotide sequence ID" value="NZ_PXZH01000001.1"/>
</dbReference>
<dbReference type="OrthoDB" id="2165293at2"/>
<reference evidence="1 2" key="1">
    <citation type="submission" date="2018-03" db="EMBL/GenBank/DDBJ databases">
        <authorList>
            <person name="Gulvik C.A."/>
        </authorList>
    </citation>
    <scope>NUCLEOTIDE SEQUENCE [LARGE SCALE GENOMIC DNA]</scope>
    <source>
        <strain evidence="1 2">JCM 31581</strain>
    </source>
</reference>
<name>A0A3R9YEI0_9ENTE</name>
<dbReference type="Proteomes" id="UP000277864">
    <property type="component" value="Unassembled WGS sequence"/>
</dbReference>
<dbReference type="Gene3D" id="3.40.50.11250">
    <property type="entry name" value="Protein of unknown function DUF3013"/>
    <property type="match status" value="1"/>
</dbReference>
<keyword evidence="2" id="KW-1185">Reference proteome</keyword>
<dbReference type="AlphaFoldDB" id="A0A3R9YEI0"/>
<dbReference type="EMBL" id="PXZH01000001">
    <property type="protein sequence ID" value="RST90396.1"/>
    <property type="molecule type" value="Genomic_DNA"/>
</dbReference>
<evidence type="ECO:0000313" key="1">
    <source>
        <dbReference type="EMBL" id="RST90396.1"/>
    </source>
</evidence>
<sequence>MKKQTMLDYLETCLEKELGEYDFAIDWDTKKHLVEVIVVLYGHNNQTVTVEDLEGIVSEEEIIEFEDSVLLCAGDTDAIDEEDYLAVISFDKKKGMSSHTLKGLAKYLAAVLVEGESDLLDFLQDEGQDVFELVWNEKEFEETVATVKGEDVLLPYPRY</sequence>
<protein>
    <submittedName>
        <fullName evidence="1">DUF3013 domain-containing protein</fullName>
    </submittedName>
</protein>
<dbReference type="Pfam" id="PF11217">
    <property type="entry name" value="DUF3013"/>
    <property type="match status" value="1"/>
</dbReference>
<comment type="caution">
    <text evidence="1">The sequence shown here is derived from an EMBL/GenBank/DDBJ whole genome shotgun (WGS) entry which is preliminary data.</text>
</comment>
<dbReference type="InterPro" id="IPR021380">
    <property type="entry name" value="DUF3013"/>
</dbReference>
<gene>
    <name evidence="1" type="ORF">C7P63_04790</name>
</gene>
<evidence type="ECO:0000313" key="2">
    <source>
        <dbReference type="Proteomes" id="UP000277864"/>
    </source>
</evidence>
<proteinExistence type="predicted"/>
<organism evidence="1 2">
    <name type="scientific">Vagococcus humatus</name>
    <dbReference type="NCBI Taxonomy" id="1889241"/>
    <lineage>
        <taxon>Bacteria</taxon>
        <taxon>Bacillati</taxon>
        <taxon>Bacillota</taxon>
        <taxon>Bacilli</taxon>
        <taxon>Lactobacillales</taxon>
        <taxon>Enterococcaceae</taxon>
        <taxon>Vagococcus</taxon>
    </lineage>
</organism>
<accession>A0A3R9YEI0</accession>